<dbReference type="Proteomes" id="UP000887565">
    <property type="component" value="Unplaced"/>
</dbReference>
<sequence>MKRGLISQGAIATLCTAGAHDVLNPEWPDDVDDATGPGNCPQMGPNMKSQNVPGRESKTMDPACFTTRNIATTAMMGPHTGQGATLVMARAGHVAPAIVKYEKTA</sequence>
<accession>A0A915L9L9</accession>
<protein>
    <submittedName>
        <fullName evidence="3">Uncharacterized protein</fullName>
    </submittedName>
</protein>
<reference evidence="3" key="1">
    <citation type="submission" date="2022-11" db="UniProtKB">
        <authorList>
            <consortium name="WormBaseParasite"/>
        </authorList>
    </citation>
    <scope>IDENTIFICATION</scope>
</reference>
<evidence type="ECO:0000313" key="3">
    <source>
        <dbReference type="WBParaSite" id="nRc.2.0.1.t46446-RA"/>
    </source>
</evidence>
<organism evidence="2 3">
    <name type="scientific">Romanomermis culicivorax</name>
    <name type="common">Nematode worm</name>
    <dbReference type="NCBI Taxonomy" id="13658"/>
    <lineage>
        <taxon>Eukaryota</taxon>
        <taxon>Metazoa</taxon>
        <taxon>Ecdysozoa</taxon>
        <taxon>Nematoda</taxon>
        <taxon>Enoplea</taxon>
        <taxon>Dorylaimia</taxon>
        <taxon>Mermithida</taxon>
        <taxon>Mermithoidea</taxon>
        <taxon>Mermithidae</taxon>
        <taxon>Romanomermis</taxon>
    </lineage>
</organism>
<dbReference type="WBParaSite" id="nRc.2.0.1.t46446-RA">
    <property type="protein sequence ID" value="nRc.2.0.1.t46446-RA"/>
    <property type="gene ID" value="nRc.2.0.1.g46446"/>
</dbReference>
<evidence type="ECO:0000313" key="2">
    <source>
        <dbReference type="Proteomes" id="UP000887565"/>
    </source>
</evidence>
<feature type="region of interest" description="Disordered" evidence="1">
    <location>
        <begin position="26"/>
        <end position="61"/>
    </location>
</feature>
<name>A0A915L9L9_ROMCU</name>
<keyword evidence="2" id="KW-1185">Reference proteome</keyword>
<proteinExistence type="predicted"/>
<dbReference type="AlphaFoldDB" id="A0A915L9L9"/>
<evidence type="ECO:0000256" key="1">
    <source>
        <dbReference type="SAM" id="MobiDB-lite"/>
    </source>
</evidence>